<evidence type="ECO:0000313" key="2">
    <source>
        <dbReference type="Proteomes" id="UP000568877"/>
    </source>
</evidence>
<sequence length="33" mass="3985">DEKREELMYQNTSVMTSVCQVGFWLRKLHLSVR</sequence>
<dbReference type="Proteomes" id="UP000568877">
    <property type="component" value="Unassembled WGS sequence"/>
</dbReference>
<organism evidence="1 2">
    <name type="scientific">Candidatus Hakubella thermalkaliphila</name>
    <dbReference type="NCBI Taxonomy" id="2754717"/>
    <lineage>
        <taxon>Bacteria</taxon>
        <taxon>Bacillati</taxon>
        <taxon>Actinomycetota</taxon>
        <taxon>Actinomycetota incertae sedis</taxon>
        <taxon>Candidatus Hakubellales</taxon>
        <taxon>Candidatus Hakubellaceae</taxon>
        <taxon>Candidatus Hakubella</taxon>
    </lineage>
</organism>
<dbReference type="AlphaFoldDB" id="A0A6V8PIZ6"/>
<protein>
    <submittedName>
        <fullName evidence="1">Uncharacterized protein</fullName>
    </submittedName>
</protein>
<dbReference type="EMBL" id="BLSA01000046">
    <property type="protein sequence ID" value="GFP32238.1"/>
    <property type="molecule type" value="Genomic_DNA"/>
</dbReference>
<accession>A0A6V8PIZ6</accession>
<name>A0A6V8PIZ6_9ACTN</name>
<proteinExistence type="predicted"/>
<gene>
    <name evidence="1" type="ORF">HKBW3S42_00544</name>
</gene>
<comment type="caution">
    <text evidence="1">The sequence shown here is derived from an EMBL/GenBank/DDBJ whole genome shotgun (WGS) entry which is preliminary data.</text>
</comment>
<reference evidence="1 2" key="1">
    <citation type="journal article" date="2020" name="Front. Microbiol.">
        <title>Single-cell genomics of novel Actinobacteria with the Wood-Ljungdahl pathway discovered in a serpentinizing system.</title>
        <authorList>
            <person name="Merino N."/>
            <person name="Kawai M."/>
            <person name="Boyd E.S."/>
            <person name="Colman D.R."/>
            <person name="McGlynn S.E."/>
            <person name="Nealson K.H."/>
            <person name="Kurokawa K."/>
            <person name="Hongoh Y."/>
        </authorList>
    </citation>
    <scope>NUCLEOTIDE SEQUENCE [LARGE SCALE GENOMIC DNA]</scope>
    <source>
        <strain evidence="1 2">S42</strain>
    </source>
</reference>
<evidence type="ECO:0000313" key="1">
    <source>
        <dbReference type="EMBL" id="GFP32238.1"/>
    </source>
</evidence>
<feature type="non-terminal residue" evidence="1">
    <location>
        <position position="1"/>
    </location>
</feature>